<dbReference type="GO" id="GO:0016747">
    <property type="term" value="F:acyltransferase activity, transferring groups other than amino-acyl groups"/>
    <property type="evidence" value="ECO:0007669"/>
    <property type="project" value="InterPro"/>
</dbReference>
<dbReference type="InterPro" id="IPR016181">
    <property type="entry name" value="Acyl_CoA_acyltransferase"/>
</dbReference>
<feature type="domain" description="N-acetyltransferase" evidence="3">
    <location>
        <begin position="38"/>
        <end position="185"/>
    </location>
</feature>
<dbReference type="Gene3D" id="3.40.630.30">
    <property type="match status" value="1"/>
</dbReference>
<dbReference type="PANTHER" id="PTHR43877">
    <property type="entry name" value="AMINOALKYLPHOSPHONATE N-ACETYLTRANSFERASE-RELATED-RELATED"/>
    <property type="match status" value="1"/>
</dbReference>
<evidence type="ECO:0000313" key="4">
    <source>
        <dbReference type="EMBL" id="ETR97809.1"/>
    </source>
</evidence>
<dbReference type="AlphaFoldDB" id="A0A024RXF3"/>
<name>A0A024RXF3_HYPJR</name>
<proteinExistence type="predicted"/>
<dbReference type="InterPro" id="IPR000182">
    <property type="entry name" value="GNAT_dom"/>
</dbReference>
<dbReference type="KEGG" id="trr:M419DRAFT_90493"/>
<evidence type="ECO:0000256" key="1">
    <source>
        <dbReference type="ARBA" id="ARBA00022679"/>
    </source>
</evidence>
<gene>
    <name evidence="4" type="ORF">M419DRAFT_90493</name>
</gene>
<keyword evidence="2" id="KW-0012">Acyltransferase</keyword>
<dbReference type="OrthoDB" id="41532at2759"/>
<evidence type="ECO:0000313" key="5">
    <source>
        <dbReference type="Proteomes" id="UP000024376"/>
    </source>
</evidence>
<sequence>MPAPGIVIPFDISLHSHLTPYLAAIHASCITHDHTIATFLLPLSHEKLLSWWKERIAETNDGRRLMLLLVSELDPGGRIKGPELIGVVMLWMPYSETGSFRGYVEKLLVHKHHRGKGGARALMSALETEALSRGRTLLLLDTESGSQAEAVFNRLGYTELGKVPGYGMSPAGGLKDGTFFYKTLQL</sequence>
<evidence type="ECO:0000256" key="2">
    <source>
        <dbReference type="ARBA" id="ARBA00023315"/>
    </source>
</evidence>
<dbReference type="Proteomes" id="UP000024376">
    <property type="component" value="Unassembled WGS sequence"/>
</dbReference>
<reference evidence="5" key="1">
    <citation type="journal article" date="2013" name="Ind. Biotechnol.">
        <title>Comparative genomics analysis of Trichoderma reesei strains.</title>
        <authorList>
            <person name="Koike H."/>
            <person name="Aerts A."/>
            <person name="LaButti K."/>
            <person name="Grigoriev I.V."/>
            <person name="Baker S.E."/>
        </authorList>
    </citation>
    <scope>NUCLEOTIDE SEQUENCE [LARGE SCALE GENOMIC DNA]</scope>
    <source>
        <strain evidence="5">ATCC 56765 / BCRC 32924 / NRRL 11460 / Rut C-30</strain>
    </source>
</reference>
<protein>
    <submittedName>
        <fullName evidence="4">Putative acetyltransferase</fullName>
    </submittedName>
</protein>
<dbReference type="InterPro" id="IPR050832">
    <property type="entry name" value="Bact_Acetyltransf"/>
</dbReference>
<dbReference type="Pfam" id="PF00583">
    <property type="entry name" value="Acetyltransf_1"/>
    <property type="match status" value="1"/>
</dbReference>
<dbReference type="PROSITE" id="PS51186">
    <property type="entry name" value="GNAT"/>
    <property type="match status" value="1"/>
</dbReference>
<organism evidence="4 5">
    <name type="scientific">Hypocrea jecorina (strain ATCC 56765 / BCRC 32924 / NRRL 11460 / Rut C-30)</name>
    <name type="common">Trichoderma reesei</name>
    <dbReference type="NCBI Taxonomy" id="1344414"/>
    <lineage>
        <taxon>Eukaryota</taxon>
        <taxon>Fungi</taxon>
        <taxon>Dikarya</taxon>
        <taxon>Ascomycota</taxon>
        <taxon>Pezizomycotina</taxon>
        <taxon>Sordariomycetes</taxon>
        <taxon>Hypocreomycetidae</taxon>
        <taxon>Hypocreales</taxon>
        <taxon>Hypocreaceae</taxon>
        <taxon>Trichoderma</taxon>
    </lineage>
</organism>
<dbReference type="CDD" id="cd04301">
    <property type="entry name" value="NAT_SF"/>
    <property type="match status" value="1"/>
</dbReference>
<keyword evidence="1 4" id="KW-0808">Transferase</keyword>
<dbReference type="SUPFAM" id="SSF55729">
    <property type="entry name" value="Acyl-CoA N-acyltransferases (Nat)"/>
    <property type="match status" value="1"/>
</dbReference>
<accession>A0A024RXF3</accession>
<dbReference type="PANTHER" id="PTHR43877:SF2">
    <property type="entry name" value="AMINOALKYLPHOSPHONATE N-ACETYLTRANSFERASE-RELATED"/>
    <property type="match status" value="1"/>
</dbReference>
<dbReference type="EMBL" id="KI911167">
    <property type="protein sequence ID" value="ETR97809.1"/>
    <property type="molecule type" value="Genomic_DNA"/>
</dbReference>
<dbReference type="HOGENOM" id="CLU_077728_0_1_1"/>
<evidence type="ECO:0000259" key="3">
    <source>
        <dbReference type="PROSITE" id="PS51186"/>
    </source>
</evidence>